<proteinExistence type="predicted"/>
<dbReference type="PRINTS" id="PR00097">
    <property type="entry name" value="ANTSNTHASEII"/>
</dbReference>
<dbReference type="CDD" id="cd01997">
    <property type="entry name" value="GMP_synthase_C"/>
    <property type="match status" value="1"/>
</dbReference>
<dbReference type="PANTHER" id="PTHR11922:SF2">
    <property type="entry name" value="GMP SYNTHASE [GLUTAMINE-HYDROLYZING]"/>
    <property type="match status" value="1"/>
</dbReference>
<dbReference type="PRINTS" id="PR00096">
    <property type="entry name" value="GATASE"/>
</dbReference>
<dbReference type="GO" id="GO:0005524">
    <property type="term" value="F:ATP binding"/>
    <property type="evidence" value="ECO:0007669"/>
    <property type="project" value="UniProtKB-UniRule"/>
</dbReference>
<dbReference type="STRING" id="947166.A0A1D1VFV8"/>
<dbReference type="InterPro" id="IPR029062">
    <property type="entry name" value="Class_I_gatase-like"/>
</dbReference>
<feature type="domain" description="GMPS ATP-PPase" evidence="13">
    <location>
        <begin position="251"/>
        <end position="470"/>
    </location>
</feature>
<keyword evidence="5 11" id="KW-0547">Nucleotide-binding</keyword>
<dbReference type="Gene3D" id="3.30.300.10">
    <property type="match status" value="2"/>
</dbReference>
<dbReference type="PANTHER" id="PTHR11922">
    <property type="entry name" value="GMP SYNTHASE-RELATED"/>
    <property type="match status" value="1"/>
</dbReference>
<sequence>MSFLSGKSRSSSATSTPNAAVVGSRSSDAVEVNVGSKTIATTTTLPVNGNGFLPSDNVDKVAILDAGSQYGKVIDRRIRELNVYTDILPLETPLSVLLEKKYKAVIISGGPSSVYGEGVLSFDAQIFNSPVPVLGICYGFQLLNKVYGGTIAKTSRRNDGQTEVAVDESSPLFKKLKTQQQVLLTHGDSVIAPVPAELKVIAKYHELVVGLANEKNKKYGLQFHPEVDLTTNGAQIFSNFLFDIAEVKPNFRMNEREKECLHFLKTNIKNKTVLLLASGGVDSTVCAALLSKVVPKDKLIVLHIDNGFMRKNESQEVVKNLSKLGLNVIHRNYSERFHYARRRRPEEDDGAEYVSVMSPTLSETIDPEEKRKIIGDTFMELANHVLKDELKLDMTDVLLCQGTLRPDLIESASKIASHKADAIKTHHNDTNFVRLLRDKGLVIEPLKDFHKDEVRKLGMDLGLPEEMVYRHPFPGPGLAVRVICASEPYKARDYDRTVILLRIICSFSDPVWHLSVLHESVKQSLTPEEITFLEAATREHKIAGHVLPIRSVGVQGDGRSFKHVAALSTDESSRIPWLVLFRLAELIPRICQSISRVAYAFGPRIIYEVEFITETTLTPFHVVTKIQEVDAIAQQVLWDSGCYRKIAQMPVILIPVEFDVDTVDPQYPGRKHSVVLRPFISNDFMTGKAAIPGQDLPEEVVIKMAQSVAEVGGVSRVLYDLTCKPPGTTEWE</sequence>
<dbReference type="InterPro" id="IPR004739">
    <property type="entry name" value="GMP_synth_GATase"/>
</dbReference>
<keyword evidence="9" id="KW-0315">Glutamine amidotransferase</keyword>
<dbReference type="AlphaFoldDB" id="A0A1D1VFV8"/>
<evidence type="ECO:0000256" key="11">
    <source>
        <dbReference type="PROSITE-ProRule" id="PRU00886"/>
    </source>
</evidence>
<gene>
    <name evidence="14" type="primary">RvY_11358-1</name>
    <name evidence="14" type="synonym">RvY_11358.1</name>
    <name evidence="14" type="ORF">RvY_11358</name>
</gene>
<dbReference type="OrthoDB" id="1724632at2759"/>
<keyword evidence="15" id="KW-1185">Reference proteome</keyword>
<comment type="caution">
    <text evidence="14">The sequence shown here is derived from an EMBL/GenBank/DDBJ whole genome shotgun (WGS) entry which is preliminary data.</text>
</comment>
<evidence type="ECO:0000256" key="1">
    <source>
        <dbReference type="ARBA" id="ARBA00005153"/>
    </source>
</evidence>
<dbReference type="UniPathway" id="UPA00189">
    <property type="reaction ID" value="UER00296"/>
</dbReference>
<evidence type="ECO:0000256" key="5">
    <source>
        <dbReference type="ARBA" id="ARBA00022741"/>
    </source>
</evidence>
<protein>
    <recommendedName>
        <fullName evidence="3">GMP synthase (glutamine-hydrolyzing)</fullName>
        <ecNumber evidence="3">6.3.5.2</ecNumber>
    </recommendedName>
    <alternativeName>
        <fullName evidence="10">Glutamine amidotransferase</fullName>
    </alternativeName>
</protein>
<dbReference type="EMBL" id="BDGG01000006">
    <property type="protein sequence ID" value="GAV00525.1"/>
    <property type="molecule type" value="Genomic_DNA"/>
</dbReference>
<dbReference type="InterPro" id="IPR025777">
    <property type="entry name" value="GMPS_ATP_PPase_dom"/>
</dbReference>
<evidence type="ECO:0000256" key="3">
    <source>
        <dbReference type="ARBA" id="ARBA00012746"/>
    </source>
</evidence>
<reference evidence="14 15" key="1">
    <citation type="journal article" date="2016" name="Nat. Commun.">
        <title>Extremotolerant tardigrade genome and improved radiotolerance of human cultured cells by tardigrade-unique protein.</title>
        <authorList>
            <person name="Hashimoto T."/>
            <person name="Horikawa D.D."/>
            <person name="Saito Y."/>
            <person name="Kuwahara H."/>
            <person name="Kozuka-Hata H."/>
            <person name="Shin-I T."/>
            <person name="Minakuchi Y."/>
            <person name="Ohishi K."/>
            <person name="Motoyama A."/>
            <person name="Aizu T."/>
            <person name="Enomoto A."/>
            <person name="Kondo K."/>
            <person name="Tanaka S."/>
            <person name="Hara Y."/>
            <person name="Koshikawa S."/>
            <person name="Sagara H."/>
            <person name="Miura T."/>
            <person name="Yokobori S."/>
            <person name="Miyagawa K."/>
            <person name="Suzuki Y."/>
            <person name="Kubo T."/>
            <person name="Oyama M."/>
            <person name="Kohara Y."/>
            <person name="Fujiyama A."/>
            <person name="Arakawa K."/>
            <person name="Katayama T."/>
            <person name="Toyoda A."/>
            <person name="Kunieda T."/>
        </authorList>
    </citation>
    <scope>NUCLEOTIDE SEQUENCE [LARGE SCALE GENOMIC DNA]</scope>
    <source>
        <strain evidence="14 15">YOKOZUNA-1</strain>
    </source>
</reference>
<dbReference type="InterPro" id="IPR017926">
    <property type="entry name" value="GATASE"/>
</dbReference>
<dbReference type="GO" id="GO:0005829">
    <property type="term" value="C:cytosol"/>
    <property type="evidence" value="ECO:0007669"/>
    <property type="project" value="TreeGrafter"/>
</dbReference>
<dbReference type="SUPFAM" id="SSF52402">
    <property type="entry name" value="Adenine nucleotide alpha hydrolases-like"/>
    <property type="match status" value="1"/>
</dbReference>
<evidence type="ECO:0000256" key="8">
    <source>
        <dbReference type="ARBA" id="ARBA00022840"/>
    </source>
</evidence>
<dbReference type="Gene3D" id="3.40.50.880">
    <property type="match status" value="1"/>
</dbReference>
<dbReference type="InterPro" id="IPR014729">
    <property type="entry name" value="Rossmann-like_a/b/a_fold"/>
</dbReference>
<evidence type="ECO:0000256" key="9">
    <source>
        <dbReference type="ARBA" id="ARBA00022962"/>
    </source>
</evidence>
<dbReference type="Gene3D" id="3.40.50.620">
    <property type="entry name" value="HUPs"/>
    <property type="match status" value="1"/>
</dbReference>
<dbReference type="PROSITE" id="PS51553">
    <property type="entry name" value="GMPS_ATP_PPASE"/>
    <property type="match status" value="1"/>
</dbReference>
<keyword evidence="4" id="KW-0436">Ligase</keyword>
<accession>A0A1D1VFV8</accession>
<evidence type="ECO:0000259" key="13">
    <source>
        <dbReference type="PROSITE" id="PS51553"/>
    </source>
</evidence>
<dbReference type="SUPFAM" id="SSF54810">
    <property type="entry name" value="GMP synthetase C-terminal dimerisation domain"/>
    <property type="match status" value="2"/>
</dbReference>
<feature type="binding site" evidence="11">
    <location>
        <begin position="278"/>
        <end position="284"/>
    </location>
    <ligand>
        <name>ATP</name>
        <dbReference type="ChEBI" id="CHEBI:30616"/>
    </ligand>
</feature>
<feature type="region of interest" description="Disordered" evidence="12">
    <location>
        <begin position="1"/>
        <end position="20"/>
    </location>
</feature>
<evidence type="ECO:0000256" key="12">
    <source>
        <dbReference type="SAM" id="MobiDB-lite"/>
    </source>
</evidence>
<evidence type="ECO:0000256" key="4">
    <source>
        <dbReference type="ARBA" id="ARBA00022598"/>
    </source>
</evidence>
<keyword evidence="7 11" id="KW-0658">Purine biosynthesis</keyword>
<keyword evidence="8 11" id="KW-0067">ATP-binding</keyword>
<evidence type="ECO:0000256" key="10">
    <source>
        <dbReference type="ARBA" id="ARBA00031356"/>
    </source>
</evidence>
<dbReference type="Proteomes" id="UP000186922">
    <property type="component" value="Unassembled WGS sequence"/>
</dbReference>
<comment type="pathway">
    <text evidence="1">Purine metabolism; GMP biosynthesis; GMP from XMP (L-Gln route): step 1/1.</text>
</comment>
<evidence type="ECO:0000256" key="6">
    <source>
        <dbReference type="ARBA" id="ARBA00022749"/>
    </source>
</evidence>
<dbReference type="CDD" id="cd01742">
    <property type="entry name" value="GATase1_GMP_Synthase"/>
    <property type="match status" value="1"/>
</dbReference>
<name>A0A1D1VFV8_RAMVA</name>
<dbReference type="PROSITE" id="PS51273">
    <property type="entry name" value="GATASE_TYPE_1"/>
    <property type="match status" value="1"/>
</dbReference>
<evidence type="ECO:0000313" key="15">
    <source>
        <dbReference type="Proteomes" id="UP000186922"/>
    </source>
</evidence>
<evidence type="ECO:0000256" key="2">
    <source>
        <dbReference type="ARBA" id="ARBA00011738"/>
    </source>
</evidence>
<dbReference type="SUPFAM" id="SSF52317">
    <property type="entry name" value="Class I glutamine amidotransferase-like"/>
    <property type="match status" value="1"/>
</dbReference>
<dbReference type="GO" id="GO:0003921">
    <property type="term" value="F:GMP synthase activity"/>
    <property type="evidence" value="ECO:0007669"/>
    <property type="project" value="InterPro"/>
</dbReference>
<evidence type="ECO:0000256" key="7">
    <source>
        <dbReference type="ARBA" id="ARBA00022755"/>
    </source>
</evidence>
<dbReference type="Pfam" id="PF00958">
    <property type="entry name" value="GMP_synt_C"/>
    <property type="match status" value="1"/>
</dbReference>
<dbReference type="NCBIfam" id="TIGR00888">
    <property type="entry name" value="guaA_Nterm"/>
    <property type="match status" value="1"/>
</dbReference>
<dbReference type="InterPro" id="IPR001674">
    <property type="entry name" value="GMP_synth_C"/>
</dbReference>
<dbReference type="FunFam" id="3.30.300.10:FF:000008">
    <property type="entry name" value="GMP synthase [glutamine-hydrolyzing]"/>
    <property type="match status" value="1"/>
</dbReference>
<comment type="subunit">
    <text evidence="2">Homodimer.</text>
</comment>
<dbReference type="Pfam" id="PF00117">
    <property type="entry name" value="GATase"/>
    <property type="match status" value="1"/>
</dbReference>
<dbReference type="EC" id="6.3.5.2" evidence="3"/>
<keyword evidence="6 11" id="KW-0332">GMP biosynthesis</keyword>
<evidence type="ECO:0000313" key="14">
    <source>
        <dbReference type="EMBL" id="GAV00525.1"/>
    </source>
</evidence>
<feature type="compositionally biased region" description="Low complexity" evidence="12">
    <location>
        <begin position="1"/>
        <end position="15"/>
    </location>
</feature>
<dbReference type="FunFam" id="3.40.50.620:FF:000044">
    <property type="entry name" value="GMP synthase [glutamine-hydrolyzing]"/>
    <property type="match status" value="1"/>
</dbReference>
<organism evidence="14 15">
    <name type="scientific">Ramazzottius varieornatus</name>
    <name type="common">Water bear</name>
    <name type="synonym">Tardigrade</name>
    <dbReference type="NCBI Taxonomy" id="947166"/>
    <lineage>
        <taxon>Eukaryota</taxon>
        <taxon>Metazoa</taxon>
        <taxon>Ecdysozoa</taxon>
        <taxon>Tardigrada</taxon>
        <taxon>Eutardigrada</taxon>
        <taxon>Parachela</taxon>
        <taxon>Hypsibioidea</taxon>
        <taxon>Ramazzottiidae</taxon>
        <taxon>Ramazzottius</taxon>
    </lineage>
</organism>